<evidence type="ECO:0000256" key="1">
    <source>
        <dbReference type="ARBA" id="ARBA00001968"/>
    </source>
</evidence>
<evidence type="ECO:0000256" key="2">
    <source>
        <dbReference type="ARBA" id="ARBA00004123"/>
    </source>
</evidence>
<keyword evidence="4" id="KW-0540">Nuclease</keyword>
<dbReference type="InParanoid" id="A0A5N4B343"/>
<dbReference type="PANTHER" id="PTHR22930">
    <property type="match status" value="1"/>
</dbReference>
<comment type="caution">
    <text evidence="9">The sequence shown here is derived from an EMBL/GenBank/DDBJ whole genome shotgun (WGS) entry which is preliminary data.</text>
</comment>
<dbReference type="Pfam" id="PF13359">
    <property type="entry name" value="DDE_Tnp_4"/>
    <property type="match status" value="1"/>
</dbReference>
<keyword evidence="7" id="KW-0539">Nucleus</keyword>
<comment type="subcellular location">
    <subcellularLocation>
        <location evidence="2">Nucleus</location>
    </subcellularLocation>
</comment>
<dbReference type="GO" id="GO:0046872">
    <property type="term" value="F:metal ion binding"/>
    <property type="evidence" value="ECO:0007669"/>
    <property type="project" value="UniProtKB-KW"/>
</dbReference>
<accession>A0A5N4B343</accession>
<gene>
    <name evidence="9" type="ORF">PPYR_00790</name>
</gene>
<feature type="domain" description="DDE Tnp4" evidence="8">
    <location>
        <begin position="2"/>
        <end position="136"/>
    </location>
</feature>
<evidence type="ECO:0000313" key="10">
    <source>
        <dbReference type="Proteomes" id="UP000327044"/>
    </source>
</evidence>
<dbReference type="GO" id="GO:0016787">
    <property type="term" value="F:hydrolase activity"/>
    <property type="evidence" value="ECO:0007669"/>
    <property type="project" value="UniProtKB-KW"/>
</dbReference>
<dbReference type="InterPro" id="IPR027806">
    <property type="entry name" value="HARBI1_dom"/>
</dbReference>
<name>A0A5N4B343_PHOPY</name>
<dbReference type="GO" id="GO:0005634">
    <property type="term" value="C:nucleus"/>
    <property type="evidence" value="ECO:0007669"/>
    <property type="project" value="UniProtKB-SubCell"/>
</dbReference>
<dbReference type="Proteomes" id="UP000327044">
    <property type="component" value="Unassembled WGS sequence"/>
</dbReference>
<dbReference type="AlphaFoldDB" id="A0A5N4B343"/>
<evidence type="ECO:0000256" key="4">
    <source>
        <dbReference type="ARBA" id="ARBA00022722"/>
    </source>
</evidence>
<evidence type="ECO:0000256" key="3">
    <source>
        <dbReference type="ARBA" id="ARBA00006958"/>
    </source>
</evidence>
<keyword evidence="6" id="KW-0378">Hydrolase</keyword>
<sequence>MALCDAHYCFTLVDVGAQGRQSDGGIFKNSAFGKQFYNREMNLPMPQPIYTGGPTLPFVIVADEAFQLTDFLLRPYPGRSLSGDSAIYNYRHSRARRTIENTFGILTAKWRIFRRAINVCVETAEFLILATVCLHNFLKKDDHLPKYCPGTCVDREDESGYFLSGMWRQETTPLKSVSTMGTNTNSRNAATIRNQFKEHFISNVGALPWQWNGNV</sequence>
<comment type="similarity">
    <text evidence="3">Belongs to the HARBI1 family.</text>
</comment>
<comment type="cofactor">
    <cofactor evidence="1">
        <name>a divalent metal cation</name>
        <dbReference type="ChEBI" id="CHEBI:60240"/>
    </cofactor>
</comment>
<proteinExistence type="inferred from homology"/>
<dbReference type="EMBL" id="VVIM01000001">
    <property type="protein sequence ID" value="KAB0803820.1"/>
    <property type="molecule type" value="Genomic_DNA"/>
</dbReference>
<organism evidence="9 10">
    <name type="scientific">Photinus pyralis</name>
    <name type="common">Common eastern firefly</name>
    <name type="synonym">Lampyris pyralis</name>
    <dbReference type="NCBI Taxonomy" id="7054"/>
    <lineage>
        <taxon>Eukaryota</taxon>
        <taxon>Metazoa</taxon>
        <taxon>Ecdysozoa</taxon>
        <taxon>Arthropoda</taxon>
        <taxon>Hexapoda</taxon>
        <taxon>Insecta</taxon>
        <taxon>Pterygota</taxon>
        <taxon>Neoptera</taxon>
        <taxon>Endopterygota</taxon>
        <taxon>Coleoptera</taxon>
        <taxon>Polyphaga</taxon>
        <taxon>Elateriformia</taxon>
        <taxon>Elateroidea</taxon>
        <taxon>Lampyridae</taxon>
        <taxon>Lampyrinae</taxon>
        <taxon>Photinus</taxon>
    </lineage>
</organism>
<keyword evidence="5" id="KW-0479">Metal-binding</keyword>
<evidence type="ECO:0000259" key="8">
    <source>
        <dbReference type="Pfam" id="PF13359"/>
    </source>
</evidence>
<evidence type="ECO:0000256" key="5">
    <source>
        <dbReference type="ARBA" id="ARBA00022723"/>
    </source>
</evidence>
<protein>
    <recommendedName>
        <fullName evidence="8">DDE Tnp4 domain-containing protein</fullName>
    </recommendedName>
</protein>
<evidence type="ECO:0000256" key="7">
    <source>
        <dbReference type="ARBA" id="ARBA00023242"/>
    </source>
</evidence>
<dbReference type="PANTHER" id="PTHR22930:SF269">
    <property type="entry name" value="NUCLEASE HARBI1-LIKE PROTEIN"/>
    <property type="match status" value="1"/>
</dbReference>
<evidence type="ECO:0000313" key="9">
    <source>
        <dbReference type="EMBL" id="KAB0803820.1"/>
    </source>
</evidence>
<dbReference type="GO" id="GO:0004518">
    <property type="term" value="F:nuclease activity"/>
    <property type="evidence" value="ECO:0007669"/>
    <property type="project" value="UniProtKB-KW"/>
</dbReference>
<evidence type="ECO:0000256" key="6">
    <source>
        <dbReference type="ARBA" id="ARBA00022801"/>
    </source>
</evidence>
<reference evidence="9 10" key="1">
    <citation type="journal article" date="2018" name="Elife">
        <title>Firefly genomes illuminate parallel origins of bioluminescence in beetles.</title>
        <authorList>
            <person name="Fallon T.R."/>
            <person name="Lower S.E."/>
            <person name="Chang C.H."/>
            <person name="Bessho-Uehara M."/>
            <person name="Martin G.J."/>
            <person name="Bewick A.J."/>
            <person name="Behringer M."/>
            <person name="Debat H.J."/>
            <person name="Wong I."/>
            <person name="Day J.C."/>
            <person name="Suvorov A."/>
            <person name="Silva C.J."/>
            <person name="Stanger-Hall K.F."/>
            <person name="Hall D.W."/>
            <person name="Schmitz R.J."/>
            <person name="Nelson D.R."/>
            <person name="Lewis S.M."/>
            <person name="Shigenobu S."/>
            <person name="Bybee S.M."/>
            <person name="Larracuente A.M."/>
            <person name="Oba Y."/>
            <person name="Weng J.K."/>
        </authorList>
    </citation>
    <scope>NUCLEOTIDE SEQUENCE [LARGE SCALE GENOMIC DNA]</scope>
    <source>
        <strain evidence="9">1611_PpyrPB1</strain>
        <tissue evidence="9">Whole body</tissue>
    </source>
</reference>
<keyword evidence="10" id="KW-1185">Reference proteome</keyword>
<dbReference type="InterPro" id="IPR045249">
    <property type="entry name" value="HARBI1-like"/>
</dbReference>